<dbReference type="AlphaFoldDB" id="A0AA36FZ51"/>
<proteinExistence type="predicted"/>
<name>A0AA36FZ51_9BILA</name>
<evidence type="ECO:0000256" key="1">
    <source>
        <dbReference type="SAM" id="Phobius"/>
    </source>
</evidence>
<keyword evidence="1" id="KW-0812">Transmembrane</keyword>
<reference evidence="2" key="1">
    <citation type="submission" date="2023-06" db="EMBL/GenBank/DDBJ databases">
        <authorList>
            <person name="Delattre M."/>
        </authorList>
    </citation>
    <scope>NUCLEOTIDE SEQUENCE</scope>
    <source>
        <strain evidence="2">AF72</strain>
    </source>
</reference>
<dbReference type="EMBL" id="CATQJA010002598">
    <property type="protein sequence ID" value="CAJ0572487.1"/>
    <property type="molecule type" value="Genomic_DNA"/>
</dbReference>
<evidence type="ECO:0000313" key="2">
    <source>
        <dbReference type="EMBL" id="CAJ0572487.1"/>
    </source>
</evidence>
<feature type="non-terminal residue" evidence="2">
    <location>
        <position position="1"/>
    </location>
</feature>
<dbReference type="Proteomes" id="UP001177023">
    <property type="component" value="Unassembled WGS sequence"/>
</dbReference>
<protein>
    <submittedName>
        <fullName evidence="2">Uncharacterized protein</fullName>
    </submittedName>
</protein>
<feature type="transmembrane region" description="Helical" evidence="1">
    <location>
        <begin position="190"/>
        <end position="213"/>
    </location>
</feature>
<keyword evidence="1" id="KW-0472">Membrane</keyword>
<evidence type="ECO:0000313" key="3">
    <source>
        <dbReference type="Proteomes" id="UP001177023"/>
    </source>
</evidence>
<accession>A0AA36FZ51</accession>
<sequence>MSEVNNAWKLSAAGRIAESIVFSCKKFCASPWFLVICLANGASASLNWNLGQRNSSLAGCNEPEKCAASPFIYYSCCNGSCCSHFQPIVWIACIHFLSKASQLYSSIYMYVARISISMGRIYYLRIEAYRCRLRNVCNASGQYCAFDFSPRESRLEGCSPNLQQQCRSDYLAYYTCCHGDCCIHLQPIPYVFLCIVVFLFIIAVCYGCCSLACNWCCCCRQKQTGPHLPYS</sequence>
<gene>
    <name evidence="2" type="ORF">MSPICULIGERA_LOCUS10871</name>
</gene>
<keyword evidence="3" id="KW-1185">Reference proteome</keyword>
<keyword evidence="1" id="KW-1133">Transmembrane helix</keyword>
<comment type="caution">
    <text evidence="2">The sequence shown here is derived from an EMBL/GenBank/DDBJ whole genome shotgun (WGS) entry which is preliminary data.</text>
</comment>
<organism evidence="2 3">
    <name type="scientific">Mesorhabditis spiculigera</name>
    <dbReference type="NCBI Taxonomy" id="96644"/>
    <lineage>
        <taxon>Eukaryota</taxon>
        <taxon>Metazoa</taxon>
        <taxon>Ecdysozoa</taxon>
        <taxon>Nematoda</taxon>
        <taxon>Chromadorea</taxon>
        <taxon>Rhabditida</taxon>
        <taxon>Rhabditina</taxon>
        <taxon>Rhabditomorpha</taxon>
        <taxon>Rhabditoidea</taxon>
        <taxon>Rhabditidae</taxon>
        <taxon>Mesorhabditinae</taxon>
        <taxon>Mesorhabditis</taxon>
    </lineage>
</organism>